<dbReference type="Proteomes" id="UP000653156">
    <property type="component" value="Chromosome"/>
</dbReference>
<dbReference type="InterPro" id="IPR001584">
    <property type="entry name" value="Integrase_cat-core"/>
</dbReference>
<dbReference type="EMBL" id="CP069798">
    <property type="protein sequence ID" value="QRQ81720.1"/>
    <property type="molecule type" value="Genomic_DNA"/>
</dbReference>
<keyword evidence="3" id="KW-1185">Reference proteome</keyword>
<dbReference type="GO" id="GO:0003676">
    <property type="term" value="F:nucleic acid binding"/>
    <property type="evidence" value="ECO:0007669"/>
    <property type="project" value="InterPro"/>
</dbReference>
<dbReference type="GO" id="GO:0015074">
    <property type="term" value="P:DNA integration"/>
    <property type="evidence" value="ECO:0007669"/>
    <property type="project" value="InterPro"/>
</dbReference>
<dbReference type="Pfam" id="PF00665">
    <property type="entry name" value="rve"/>
    <property type="match status" value="1"/>
</dbReference>
<name>A0A892ZGQ0_9NEIS</name>
<sequence>MASILHGNAKTTPRIRKEIQESEESIAALAKKYNINFKTVLYWKHADSVEDKKSGPKTRPSVLTESEQQAICTVRRHLRLSLDELYIIFKPNIPKLSRSNLHRCLQHHGLSRLPKNESDGQKGKKTFKQYPVGFVHIDITEVRCETGKLYLFVAIDRKTKYVYAELHPRMTQKTAVSFLRNLQQDCVFKITHILTDNGAQFTYNLLSQAQRPDKEHPFDELCRHLGIEHRTTKFRHPWTNGQVEITNKMLKEVTVKRFHYEHPDELKRHLMVFLLYYNHQRPLRSLKYKTPWQALEDCYNLEPELFRENPFQKIMGLNTY</sequence>
<feature type="domain" description="Integrase catalytic" evidence="1">
    <location>
        <begin position="127"/>
        <end position="299"/>
    </location>
</feature>
<dbReference type="PANTHER" id="PTHR35004:SF7">
    <property type="entry name" value="INTEGRASE PROTEIN"/>
    <property type="match status" value="1"/>
</dbReference>
<organism evidence="2 3">
    <name type="scientific">Paralysiella testudinis</name>
    <dbReference type="NCBI Taxonomy" id="2809020"/>
    <lineage>
        <taxon>Bacteria</taxon>
        <taxon>Pseudomonadati</taxon>
        <taxon>Pseudomonadota</taxon>
        <taxon>Betaproteobacteria</taxon>
        <taxon>Neisseriales</taxon>
        <taxon>Neisseriaceae</taxon>
        <taxon>Paralysiella</taxon>
    </lineage>
</organism>
<dbReference type="InterPro" id="IPR047656">
    <property type="entry name" value="IS481-like_transpos"/>
</dbReference>
<dbReference type="PROSITE" id="PS50994">
    <property type="entry name" value="INTEGRASE"/>
    <property type="match status" value="1"/>
</dbReference>
<dbReference type="KEGG" id="ptes:JQU52_13730"/>
<accession>A0A892ZGQ0</accession>
<dbReference type="AlphaFoldDB" id="A0A892ZGQ0"/>
<dbReference type="NCBIfam" id="NF033577">
    <property type="entry name" value="transpos_IS481"/>
    <property type="match status" value="1"/>
</dbReference>
<evidence type="ECO:0000313" key="3">
    <source>
        <dbReference type="Proteomes" id="UP000653156"/>
    </source>
</evidence>
<protein>
    <submittedName>
        <fullName evidence="2">IS481 family transposase</fullName>
    </submittedName>
</protein>
<dbReference type="RefSeq" id="WP_230339019.1">
    <property type="nucleotide sequence ID" value="NZ_CP069798.1"/>
</dbReference>
<dbReference type="SUPFAM" id="SSF53098">
    <property type="entry name" value="Ribonuclease H-like"/>
    <property type="match status" value="1"/>
</dbReference>
<gene>
    <name evidence="2" type="ORF">JQU52_13730</name>
</gene>
<dbReference type="InterPro" id="IPR036397">
    <property type="entry name" value="RNaseH_sf"/>
</dbReference>
<evidence type="ECO:0000259" key="1">
    <source>
        <dbReference type="PROSITE" id="PS50994"/>
    </source>
</evidence>
<dbReference type="PANTHER" id="PTHR35004">
    <property type="entry name" value="TRANSPOSASE RV3428C-RELATED"/>
    <property type="match status" value="1"/>
</dbReference>
<dbReference type="Gene3D" id="3.30.420.10">
    <property type="entry name" value="Ribonuclease H-like superfamily/Ribonuclease H"/>
    <property type="match status" value="1"/>
</dbReference>
<dbReference type="InterPro" id="IPR012337">
    <property type="entry name" value="RNaseH-like_sf"/>
</dbReference>
<evidence type="ECO:0000313" key="2">
    <source>
        <dbReference type="EMBL" id="QRQ81720.1"/>
    </source>
</evidence>
<proteinExistence type="predicted"/>
<reference evidence="2" key="1">
    <citation type="submission" date="2021-02" db="EMBL/GenBank/DDBJ databases">
        <title>Neisseriaceae sp. 26B isolated from the cloaca of a Common Toad-headed Turtle (Mesoclemmys nasuta).</title>
        <authorList>
            <person name="Spergser J."/>
            <person name="Busse H.-J."/>
        </authorList>
    </citation>
    <scope>NUCLEOTIDE SEQUENCE</scope>
    <source>
        <strain evidence="2">26B</strain>
    </source>
</reference>